<reference evidence="3" key="2">
    <citation type="submission" date="2016-12" db="EMBL/GenBank/DDBJ databases">
        <title>Whole genome sequencing of Sphingomonas sp. ABOJV.</title>
        <authorList>
            <person name="Conlan S."/>
            <person name="Thomas P.J."/>
            <person name="Mullikin J."/>
            <person name="Palmore T.N."/>
            <person name="Frank K.M."/>
            <person name="Segre J.A."/>
        </authorList>
    </citation>
    <scope>NUCLEOTIDE SEQUENCE [LARGE SCALE GENOMIC DNA]</scope>
    <source>
        <strain evidence="3">ABOJV</strain>
    </source>
</reference>
<protein>
    <submittedName>
        <fullName evidence="1">Uncharacterized protein</fullName>
    </submittedName>
</protein>
<accession>A0A1L6JBA9</accession>
<evidence type="ECO:0000313" key="1">
    <source>
        <dbReference type="EMBL" id="APR53173.1"/>
    </source>
</evidence>
<dbReference type="RefSeq" id="WP_075151845.1">
    <property type="nucleotide sequence ID" value="NZ_CP018820.1"/>
</dbReference>
<sequence>MALTVTFAIISLLGAPSAQWTRPRPYENQKPNVADVRRAEAWDIHPPRDGDEADYIRISTLNCRTIPIRTFDLKNEGWDLEAVVQCRYKIAIKDDDSWQQPIRKTRVLTYRRHACGDEGQEADLWCLYWHLDNSAATPSPGDRSKP</sequence>
<evidence type="ECO:0000313" key="2">
    <source>
        <dbReference type="EMBL" id="RSV04751.1"/>
    </source>
</evidence>
<dbReference type="EMBL" id="CP018820">
    <property type="protein sequence ID" value="APR53173.1"/>
    <property type="molecule type" value="Genomic_DNA"/>
</dbReference>
<evidence type="ECO:0000313" key="3">
    <source>
        <dbReference type="Proteomes" id="UP000185161"/>
    </source>
</evidence>
<keyword evidence="3" id="KW-1185">Reference proteome</keyword>
<dbReference type="KEGG" id="skr:BRX40_12735"/>
<name>A0A1L6JBA9_9SPHN</name>
<dbReference type="EMBL" id="QQWO01000005">
    <property type="protein sequence ID" value="RSV04751.1"/>
    <property type="molecule type" value="Genomic_DNA"/>
</dbReference>
<dbReference type="Proteomes" id="UP000286681">
    <property type="component" value="Unassembled WGS sequence"/>
</dbReference>
<organism evidence="1 3">
    <name type="scientific">Sphingomonas koreensis</name>
    <dbReference type="NCBI Taxonomy" id="93064"/>
    <lineage>
        <taxon>Bacteria</taxon>
        <taxon>Pseudomonadati</taxon>
        <taxon>Pseudomonadota</taxon>
        <taxon>Alphaproteobacteria</taxon>
        <taxon>Sphingomonadales</taxon>
        <taxon>Sphingomonadaceae</taxon>
        <taxon>Sphingomonas</taxon>
    </lineage>
</organism>
<dbReference type="AlphaFoldDB" id="A0A1L6JBA9"/>
<dbReference type="GeneID" id="44133429"/>
<gene>
    <name evidence="1" type="ORF">BRX40_12735</name>
    <name evidence="2" type="ORF">CA257_07515</name>
</gene>
<evidence type="ECO:0000313" key="4">
    <source>
        <dbReference type="Proteomes" id="UP000286681"/>
    </source>
</evidence>
<dbReference type="Proteomes" id="UP000185161">
    <property type="component" value="Chromosome"/>
</dbReference>
<proteinExistence type="predicted"/>
<reference evidence="2 4" key="3">
    <citation type="submission" date="2018-07" db="EMBL/GenBank/DDBJ databases">
        <title>Genomic and Epidemiologic Investigation of an Indolent Hospital Outbreak.</title>
        <authorList>
            <person name="Johnson R.C."/>
            <person name="Deming C."/>
            <person name="Conlan S."/>
            <person name="Zellmer C.J."/>
            <person name="Michelin A.V."/>
            <person name="Lee-Lin S."/>
            <person name="Thomas P.J."/>
            <person name="Park M."/>
            <person name="Weingarten R.A."/>
            <person name="Less J."/>
            <person name="Dekker J.P."/>
            <person name="Frank K.M."/>
            <person name="Musser K.A."/>
            <person name="Mcquiston J.R."/>
            <person name="Henderson D.K."/>
            <person name="Lau A.F."/>
            <person name="Palmore T.N."/>
            <person name="Segre J.A."/>
        </authorList>
    </citation>
    <scope>NUCLEOTIDE SEQUENCE [LARGE SCALE GENOMIC DNA]</scope>
    <source>
        <strain evidence="2 4">SK-NIH.Env10_0317</strain>
    </source>
</reference>
<reference evidence="1" key="1">
    <citation type="submission" date="2016-12" db="EMBL/GenBank/DDBJ databases">
        <title>Whole genome sequencing of Sphingomonas koreensis.</title>
        <authorList>
            <person name="Conlan S."/>
            <person name="Thomas P.J."/>
            <person name="Mullikin J."/>
            <person name="Palmore T.N."/>
            <person name="Frank K.M."/>
            <person name="Segre J.A."/>
        </authorList>
    </citation>
    <scope>NUCLEOTIDE SEQUENCE</scope>
    <source>
        <strain evidence="1">ABOJV</strain>
    </source>
</reference>